<dbReference type="PANTHER" id="PTHR35333">
    <property type="entry name" value="BETA-LACTAMASE"/>
    <property type="match status" value="1"/>
</dbReference>
<keyword evidence="9" id="KW-1185">Reference proteome</keyword>
<keyword evidence="3 5" id="KW-0378">Hydrolase</keyword>
<dbReference type="PROSITE" id="PS00146">
    <property type="entry name" value="BETA_LACTAMASE_A"/>
    <property type="match status" value="1"/>
</dbReference>
<dbReference type="EMBL" id="JBIAPI010000008">
    <property type="protein sequence ID" value="MFF3226678.1"/>
    <property type="molecule type" value="Genomic_DNA"/>
</dbReference>
<dbReference type="Pfam" id="PF13354">
    <property type="entry name" value="Beta-lactamase2"/>
    <property type="match status" value="1"/>
</dbReference>
<dbReference type="NCBIfam" id="NF033103">
    <property type="entry name" value="bla_class_A"/>
    <property type="match status" value="1"/>
</dbReference>
<evidence type="ECO:0000259" key="7">
    <source>
        <dbReference type="Pfam" id="PF13354"/>
    </source>
</evidence>
<evidence type="ECO:0000313" key="9">
    <source>
        <dbReference type="Proteomes" id="UP001601948"/>
    </source>
</evidence>
<comment type="similarity">
    <text evidence="1 5">Belongs to the class-A beta-lactamase family.</text>
</comment>
<dbReference type="InterPro" id="IPR012338">
    <property type="entry name" value="Beta-lactam/transpept-like"/>
</dbReference>
<dbReference type="Proteomes" id="UP001601948">
    <property type="component" value="Unassembled WGS sequence"/>
</dbReference>
<feature type="signal peptide" evidence="6">
    <location>
        <begin position="1"/>
        <end position="23"/>
    </location>
</feature>
<proteinExistence type="inferred from homology"/>
<reference evidence="8 9" key="1">
    <citation type="submission" date="2024-10" db="EMBL/GenBank/DDBJ databases">
        <title>The Natural Products Discovery Center: Release of the First 8490 Sequenced Strains for Exploring Actinobacteria Biosynthetic Diversity.</title>
        <authorList>
            <person name="Kalkreuter E."/>
            <person name="Kautsar S.A."/>
            <person name="Yang D."/>
            <person name="Bader C.D."/>
            <person name="Teijaro C.N."/>
            <person name="Fluegel L."/>
            <person name="Davis C.M."/>
            <person name="Simpson J.R."/>
            <person name="Lauterbach L."/>
            <person name="Steele A.D."/>
            <person name="Gui C."/>
            <person name="Meng S."/>
            <person name="Li G."/>
            <person name="Viehrig K."/>
            <person name="Ye F."/>
            <person name="Su P."/>
            <person name="Kiefer A.F."/>
            <person name="Nichols A."/>
            <person name="Cepeda A.J."/>
            <person name="Yan W."/>
            <person name="Fan B."/>
            <person name="Jiang Y."/>
            <person name="Adhikari A."/>
            <person name="Zheng C.-J."/>
            <person name="Schuster L."/>
            <person name="Cowan T.M."/>
            <person name="Smanski M.J."/>
            <person name="Chevrette M.G."/>
            <person name="De Carvalho L.P.S."/>
            <person name="Shen B."/>
        </authorList>
    </citation>
    <scope>NUCLEOTIDE SEQUENCE [LARGE SCALE GENOMIC DNA]</scope>
    <source>
        <strain evidence="8 9">NPDC003040</strain>
    </source>
</reference>
<evidence type="ECO:0000256" key="3">
    <source>
        <dbReference type="ARBA" id="ARBA00022801"/>
    </source>
</evidence>
<dbReference type="RefSeq" id="WP_387722093.1">
    <property type="nucleotide sequence ID" value="NZ_JBIAPI010000008.1"/>
</dbReference>
<sequence>MIENITRRTLLTAAALLPSAACARTANSVETSTTTVQAPIPRFIELEQQFGARLGIHALSTGTNRTLTHRADERFAFCSTFKALAAAAVLHHNPLTHLDKPVTVTKADIRSISPVTERRVDTAMTIGELCDAAVRFSDGTAGNLLLDDIGGPAGLTDYLRGLGDTVSRMDQYEPELNRDPPGDDRDTTTPRAIAADYQHLILGSALPEEDKRAILTDWLARNTTGAKRIAAAAPAGWTIADKTGTGNYGRANDIAIVWPTTHPPLVLAIMSDRTGGYDADPSSELIAEAARHIFSTLV</sequence>
<protein>
    <recommendedName>
        <fullName evidence="2 5">Beta-lactamase</fullName>
        <ecNumber evidence="2 5">3.5.2.6</ecNumber>
    </recommendedName>
</protein>
<keyword evidence="4 5" id="KW-0046">Antibiotic resistance</keyword>
<comment type="catalytic activity">
    <reaction evidence="5">
        <text>a beta-lactam + H2O = a substituted beta-amino acid</text>
        <dbReference type="Rhea" id="RHEA:20401"/>
        <dbReference type="ChEBI" id="CHEBI:15377"/>
        <dbReference type="ChEBI" id="CHEBI:35627"/>
        <dbReference type="ChEBI" id="CHEBI:140347"/>
        <dbReference type="EC" id="3.5.2.6"/>
    </reaction>
</comment>
<comment type="caution">
    <text evidence="8">The sequence shown here is derived from an EMBL/GenBank/DDBJ whole genome shotgun (WGS) entry which is preliminary data.</text>
</comment>
<dbReference type="PANTHER" id="PTHR35333:SF3">
    <property type="entry name" value="BETA-LACTAMASE-TYPE TRANSPEPTIDASE FOLD CONTAINING PROTEIN"/>
    <property type="match status" value="1"/>
</dbReference>
<dbReference type="GO" id="GO:0008800">
    <property type="term" value="F:beta-lactamase activity"/>
    <property type="evidence" value="ECO:0007669"/>
    <property type="project" value="UniProtKB-EC"/>
</dbReference>
<evidence type="ECO:0000256" key="6">
    <source>
        <dbReference type="SAM" id="SignalP"/>
    </source>
</evidence>
<evidence type="ECO:0000256" key="4">
    <source>
        <dbReference type="ARBA" id="ARBA00023251"/>
    </source>
</evidence>
<name>A0ABW6R0B8_9NOCA</name>
<evidence type="ECO:0000313" key="8">
    <source>
        <dbReference type="EMBL" id="MFF3226678.1"/>
    </source>
</evidence>
<dbReference type="SUPFAM" id="SSF56601">
    <property type="entry name" value="beta-lactamase/transpeptidase-like"/>
    <property type="match status" value="1"/>
</dbReference>
<dbReference type="InterPro" id="IPR000871">
    <property type="entry name" value="Beta-lactam_class-A"/>
</dbReference>
<feature type="domain" description="Beta-lactamase class A catalytic" evidence="7">
    <location>
        <begin position="55"/>
        <end position="270"/>
    </location>
</feature>
<dbReference type="PRINTS" id="PR00118">
    <property type="entry name" value="BLACTAMASEA"/>
</dbReference>
<evidence type="ECO:0000256" key="5">
    <source>
        <dbReference type="RuleBase" id="RU361140"/>
    </source>
</evidence>
<gene>
    <name evidence="8" type="primary">bla</name>
    <name evidence="8" type="ORF">ACFYV7_28050</name>
</gene>
<accession>A0ABW6R0B8</accession>
<dbReference type="InterPro" id="IPR045155">
    <property type="entry name" value="Beta-lactam_cat"/>
</dbReference>
<evidence type="ECO:0000256" key="2">
    <source>
        <dbReference type="ARBA" id="ARBA00012865"/>
    </source>
</evidence>
<evidence type="ECO:0000256" key="1">
    <source>
        <dbReference type="ARBA" id="ARBA00009009"/>
    </source>
</evidence>
<dbReference type="InterPro" id="IPR023650">
    <property type="entry name" value="Beta-lactam_class-A_AS"/>
</dbReference>
<keyword evidence="6" id="KW-0732">Signal</keyword>
<feature type="chain" id="PRO_5045223040" description="Beta-lactamase" evidence="6">
    <location>
        <begin position="24"/>
        <end position="298"/>
    </location>
</feature>
<organism evidence="8 9">
    <name type="scientific">Nocardia suismassiliense</name>
    <dbReference type="NCBI Taxonomy" id="2077092"/>
    <lineage>
        <taxon>Bacteria</taxon>
        <taxon>Bacillati</taxon>
        <taxon>Actinomycetota</taxon>
        <taxon>Actinomycetes</taxon>
        <taxon>Mycobacteriales</taxon>
        <taxon>Nocardiaceae</taxon>
        <taxon>Nocardia</taxon>
    </lineage>
</organism>
<dbReference type="EC" id="3.5.2.6" evidence="2 5"/>
<dbReference type="Gene3D" id="3.40.710.10">
    <property type="entry name" value="DD-peptidase/beta-lactamase superfamily"/>
    <property type="match status" value="1"/>
</dbReference>